<dbReference type="InterPro" id="IPR057326">
    <property type="entry name" value="KR_dom"/>
</dbReference>
<protein>
    <submittedName>
        <fullName evidence="5">Beta-ketoacyl reductase</fullName>
    </submittedName>
</protein>
<comment type="caution">
    <text evidence="5">The sequence shown here is derived from an EMBL/GenBank/DDBJ whole genome shotgun (WGS) entry which is preliminary data.</text>
</comment>
<evidence type="ECO:0000259" key="4">
    <source>
        <dbReference type="SMART" id="SM00822"/>
    </source>
</evidence>
<accession>A0ABW6HH33</accession>
<dbReference type="PANTHER" id="PTHR43775">
    <property type="entry name" value="FATTY ACID SYNTHASE"/>
    <property type="match status" value="1"/>
</dbReference>
<keyword evidence="1" id="KW-0808">Transferase</keyword>
<dbReference type="InterPro" id="IPR055123">
    <property type="entry name" value="SpnB-like_Rossmann"/>
</dbReference>
<keyword evidence="2" id="KW-0511">Multifunctional enzyme</keyword>
<name>A0ABW6HH33_9ACTN</name>
<dbReference type="InterPro" id="IPR050091">
    <property type="entry name" value="PKS_NRPS_Biosynth_Enz"/>
</dbReference>
<dbReference type="Proteomes" id="UP001599756">
    <property type="component" value="Unassembled WGS sequence"/>
</dbReference>
<proteinExistence type="predicted"/>
<feature type="non-terminal residue" evidence="5">
    <location>
        <position position="1"/>
    </location>
</feature>
<feature type="domain" description="Ketoreductase" evidence="4">
    <location>
        <begin position="123"/>
        <end position="306"/>
    </location>
</feature>
<evidence type="ECO:0000256" key="3">
    <source>
        <dbReference type="SAM" id="MobiDB-lite"/>
    </source>
</evidence>
<feature type="region of interest" description="Disordered" evidence="3">
    <location>
        <begin position="88"/>
        <end position="119"/>
    </location>
</feature>
<gene>
    <name evidence="5" type="ORF">ACFW88_36405</name>
</gene>
<dbReference type="Pfam" id="PF22953">
    <property type="entry name" value="SpnB_Rossmann"/>
    <property type="match status" value="1"/>
</dbReference>
<reference evidence="5 6" key="1">
    <citation type="submission" date="2024-09" db="EMBL/GenBank/DDBJ databases">
        <title>The Natural Products Discovery Center: Release of the First 8490 Sequenced Strains for Exploring Actinobacteria Biosynthetic Diversity.</title>
        <authorList>
            <person name="Kalkreuter E."/>
            <person name="Kautsar S.A."/>
            <person name="Yang D."/>
            <person name="Bader C.D."/>
            <person name="Teijaro C.N."/>
            <person name="Fluegel L."/>
            <person name="Davis C.M."/>
            <person name="Simpson J.R."/>
            <person name="Lauterbach L."/>
            <person name="Steele A.D."/>
            <person name="Gui C."/>
            <person name="Meng S."/>
            <person name="Li G."/>
            <person name="Viehrig K."/>
            <person name="Ye F."/>
            <person name="Su P."/>
            <person name="Kiefer A.F."/>
            <person name="Nichols A."/>
            <person name="Cepeda A.J."/>
            <person name="Yan W."/>
            <person name="Fan B."/>
            <person name="Jiang Y."/>
            <person name="Adhikari A."/>
            <person name="Zheng C.-J."/>
            <person name="Schuster L."/>
            <person name="Cowan T.M."/>
            <person name="Smanski M.J."/>
            <person name="Chevrette M.G."/>
            <person name="De Carvalho L.P.S."/>
            <person name="Shen B."/>
        </authorList>
    </citation>
    <scope>NUCLEOTIDE SEQUENCE [LARGE SCALE GENOMIC DNA]</scope>
    <source>
        <strain evidence="5 6">NPDC059500</strain>
    </source>
</reference>
<keyword evidence="6" id="KW-1185">Reference proteome</keyword>
<evidence type="ECO:0000256" key="1">
    <source>
        <dbReference type="ARBA" id="ARBA00022679"/>
    </source>
</evidence>
<evidence type="ECO:0000313" key="5">
    <source>
        <dbReference type="EMBL" id="MFE1755949.1"/>
    </source>
</evidence>
<sequence>TTLQQWLADDRFTHTHLTVLTHHATTPTPDLAHAAIWGLTRSAQTEHPDRITLLDTDTTATTAAAGLHPIPDPTTLTRHPQLAWHNNTLTTPRLTPTTSTNTRTGTSTSTGIEPQPNTFDPNGTVLITGGTGTLGALLARHLVTHHHVRHLHLTSRRGPNAPGATQLHNDLTTLGATVTITATDTTNPHTLKTLLTTLTTNPHPLTAIIHTAGTLNDALLTHQTPHHLTHTLTPKADTAHHLHHLTNQLKTPLTHFILYSSAAGHLGNTGQANYAAANTFLDALATHRHTHNQPATSLAWGLWHTTSEMTQHMSATDALVLARNGVLPMSEEEGLALFDQAIVSGEPVVVPAPINMSQVRARLEAGDAVSPLLQGLVK</sequence>
<dbReference type="InterPro" id="IPR013968">
    <property type="entry name" value="PKS_KR"/>
</dbReference>
<dbReference type="PANTHER" id="PTHR43775:SF51">
    <property type="entry name" value="INACTIVE PHENOLPHTHIOCEROL SYNTHESIS POLYKETIDE SYNTHASE TYPE I PKS1-RELATED"/>
    <property type="match status" value="1"/>
</dbReference>
<dbReference type="RefSeq" id="WP_381843588.1">
    <property type="nucleotide sequence ID" value="NZ_JBHYTS010000170.1"/>
</dbReference>
<dbReference type="EMBL" id="JBHYTS010000170">
    <property type="protein sequence ID" value="MFE1755949.1"/>
    <property type="molecule type" value="Genomic_DNA"/>
</dbReference>
<organism evidence="5 6">
    <name type="scientific">Streptomyces anandii</name>
    <dbReference type="NCBI Taxonomy" id="285454"/>
    <lineage>
        <taxon>Bacteria</taxon>
        <taxon>Bacillati</taxon>
        <taxon>Actinomycetota</taxon>
        <taxon>Actinomycetes</taxon>
        <taxon>Kitasatosporales</taxon>
        <taxon>Streptomycetaceae</taxon>
        <taxon>Streptomyces</taxon>
    </lineage>
</organism>
<dbReference type="SMART" id="SM00822">
    <property type="entry name" value="PKS_KR"/>
    <property type="match status" value="1"/>
</dbReference>
<dbReference type="Pfam" id="PF08659">
    <property type="entry name" value="KR"/>
    <property type="match status" value="1"/>
</dbReference>
<dbReference type="SUPFAM" id="SSF51735">
    <property type="entry name" value="NAD(P)-binding Rossmann-fold domains"/>
    <property type="match status" value="2"/>
</dbReference>
<dbReference type="InterPro" id="IPR036291">
    <property type="entry name" value="NAD(P)-bd_dom_sf"/>
</dbReference>
<dbReference type="CDD" id="cd08956">
    <property type="entry name" value="KR_3_FAS_SDR_x"/>
    <property type="match status" value="1"/>
</dbReference>
<evidence type="ECO:0000256" key="2">
    <source>
        <dbReference type="ARBA" id="ARBA00023268"/>
    </source>
</evidence>
<dbReference type="Gene3D" id="3.40.50.720">
    <property type="entry name" value="NAD(P)-binding Rossmann-like Domain"/>
    <property type="match status" value="1"/>
</dbReference>
<feature type="non-terminal residue" evidence="5">
    <location>
        <position position="378"/>
    </location>
</feature>
<evidence type="ECO:0000313" key="6">
    <source>
        <dbReference type="Proteomes" id="UP001599756"/>
    </source>
</evidence>
<feature type="compositionally biased region" description="Low complexity" evidence="3">
    <location>
        <begin position="88"/>
        <end position="111"/>
    </location>
</feature>